<feature type="region of interest" description="Disordered" evidence="1">
    <location>
        <begin position="897"/>
        <end position="968"/>
    </location>
</feature>
<dbReference type="Proteomes" id="UP001056384">
    <property type="component" value="Chromosome 4"/>
</dbReference>
<feature type="region of interest" description="Disordered" evidence="1">
    <location>
        <begin position="573"/>
        <end position="627"/>
    </location>
</feature>
<feature type="compositionally biased region" description="Acidic residues" evidence="1">
    <location>
        <begin position="899"/>
        <end position="921"/>
    </location>
</feature>
<dbReference type="InterPro" id="IPR011009">
    <property type="entry name" value="Kinase-like_dom_sf"/>
</dbReference>
<dbReference type="PANTHER" id="PTHR37542:SF2">
    <property type="entry name" value="PROTEIN KINASE DOMAIN-CONTAINING PROTEIN"/>
    <property type="match status" value="1"/>
</dbReference>
<proteinExistence type="predicted"/>
<feature type="region of interest" description="Disordered" evidence="1">
    <location>
        <begin position="703"/>
        <end position="722"/>
    </location>
</feature>
<gene>
    <name evidence="2" type="ORF">Slin15195_G057340</name>
</gene>
<evidence type="ECO:0008006" key="4">
    <source>
        <dbReference type="Google" id="ProtNLM"/>
    </source>
</evidence>
<feature type="region of interest" description="Disordered" evidence="1">
    <location>
        <begin position="823"/>
        <end position="852"/>
    </location>
</feature>
<keyword evidence="3" id="KW-1185">Reference proteome</keyword>
<dbReference type="EMBL" id="CP099421">
    <property type="protein sequence ID" value="USW52415.1"/>
    <property type="molecule type" value="Genomic_DNA"/>
</dbReference>
<dbReference type="Gene3D" id="1.10.510.10">
    <property type="entry name" value="Transferase(Phosphotransferase) domain 1"/>
    <property type="match status" value="1"/>
</dbReference>
<sequence length="1245" mass="137497">MEGYRAAHPAMPRPARLSKLYSDAKKSALASLQVQSTSNAQFASLHRKYRIQKDRLITWGLEWSDEKGPDAKIDESVAKAGLTETVESVLVNIHEVTEEAERIKSASLPLVKEGEALPQKPAVFDEARYEDLLHDLTTSIDTLYDLTQSRRALARGEHPQFDTAPPSVERTTTSKLKQDRKGIYSSQTFNSSETTLVNPAFSKPFLSPYAGLPARIEASAIRLPAEGPPPYEATGVPSTTRMVALLISKNVSESIQNVLASSAPEVPVLVEYANYDATYRQTGVPPPLQRLEALAACFQPMRAESSTNLSLLGYFEDADQPRIGLVYDLPYAIQNKLQPGGPTEPLSPLSLLKLVQKGNKAQSSATEMAAPALEHRFRMALRLTEQLHSLHARQLAHGNINSSSIIFTTTANETEANRLEQLRKPLWASFDLFSKCSIEGVRRTADFNVYRHPLDEPSNANRDFPIDLKYDLYGLGLILLEIGLWTPIGDLYKPKYTLADFKLRIEKIWIPKLASKCGTAYMRAVETCLRLSDDTDRSRLTAEGTHGLLLQFLKRCCLLDDVGTSTELIPASELMSEPSSPAQPYRSIKRKEVRRTSEVSSLTRQMSEPVALTRNTSLSSKSAAVPHRHHTLPVSSTAEPAVVQRAPQHTFARAMHASPRQSISEARDQVRDRLQSTTQPSFNDFKRRVTLIQKRWRECKAAQRAREATHDHASQRRDRHGRTKREEFLDVTLPQHILDHWQSTMCYQVLTLAEKALKGLAESSSIRLAPYGETRETARPTIIVGCSSTSKVKHCLKRHLKYDPSIYDIRVKKEVIRRCRRSRKERAASDANNTHRSMAPWRDPNVEKAANPDYQEQPMCGASIGAYRYDEHLPPVSFGGVVLVDGQPFGMSVHHMLEPEEDSDDGDNAEDDGEGADDESETSSLGSSEGSDEEDDLSTVRPPSAHSSDKMPLSMDDDAGDCPGIFPGDMEEIAITQPALDDAIDLDLHAEEEDEDEADSGIDEDHLLSYRLGQVHASSGLRRTAKSLEGGFKSISQSLPQEIDWALFELVPPRVQPYNVIKGGKRYCHGRSDRKGNSFPTLIRHSDDLACSKVHCLGRTSGLGHGTVSSTMELVKIHGRSTYSASWTVAGNFGVGGDSGAWVISNEDGRVCGHVLAARAGRTYFCPMDLLLEDIRATLGATEVSLPILTEPISSRPASSSRGSPTEKCMTEALNKLRIVEADGGVAIDGNSVRSSTGNRTVEPV</sequence>
<protein>
    <recommendedName>
        <fullName evidence="4">Protein kinase domain-containing protein</fullName>
    </recommendedName>
</protein>
<dbReference type="AlphaFoldDB" id="A0A9Q9ANW9"/>
<feature type="compositionally biased region" description="Polar residues" evidence="1">
    <location>
        <begin position="613"/>
        <end position="622"/>
    </location>
</feature>
<dbReference type="SUPFAM" id="SSF56112">
    <property type="entry name" value="Protein kinase-like (PK-like)"/>
    <property type="match status" value="1"/>
</dbReference>
<feature type="region of interest" description="Disordered" evidence="1">
    <location>
        <begin position="157"/>
        <end position="182"/>
    </location>
</feature>
<dbReference type="PANTHER" id="PTHR37542">
    <property type="entry name" value="HELO DOMAIN-CONTAINING PROTEIN-RELATED"/>
    <property type="match status" value="1"/>
</dbReference>
<evidence type="ECO:0000313" key="3">
    <source>
        <dbReference type="Proteomes" id="UP001056384"/>
    </source>
</evidence>
<accession>A0A9Q9ANW9</accession>
<name>A0A9Q9ANW9_9PEZI</name>
<feature type="compositionally biased region" description="Basic and acidic residues" evidence="1">
    <location>
        <begin position="703"/>
        <end position="716"/>
    </location>
</feature>
<reference evidence="2" key="1">
    <citation type="submission" date="2022-06" db="EMBL/GenBank/DDBJ databases">
        <title>Complete genome sequences of two strains of the flax pathogen Septoria linicola.</title>
        <authorList>
            <person name="Lapalu N."/>
            <person name="Simon A."/>
            <person name="Demenou B."/>
            <person name="Paumier D."/>
            <person name="Guillot M.-P."/>
            <person name="Gout L."/>
            <person name="Valade R."/>
        </authorList>
    </citation>
    <scope>NUCLEOTIDE SEQUENCE</scope>
    <source>
        <strain evidence="2">SE15195</strain>
    </source>
</reference>
<evidence type="ECO:0000256" key="1">
    <source>
        <dbReference type="SAM" id="MobiDB-lite"/>
    </source>
</evidence>
<evidence type="ECO:0000313" key="2">
    <source>
        <dbReference type="EMBL" id="USW52415.1"/>
    </source>
</evidence>
<dbReference type="OrthoDB" id="5418235at2759"/>
<organism evidence="2 3">
    <name type="scientific">Septoria linicola</name>
    <dbReference type="NCBI Taxonomy" id="215465"/>
    <lineage>
        <taxon>Eukaryota</taxon>
        <taxon>Fungi</taxon>
        <taxon>Dikarya</taxon>
        <taxon>Ascomycota</taxon>
        <taxon>Pezizomycotina</taxon>
        <taxon>Dothideomycetes</taxon>
        <taxon>Dothideomycetidae</taxon>
        <taxon>Mycosphaerellales</taxon>
        <taxon>Mycosphaerellaceae</taxon>
        <taxon>Septoria</taxon>
    </lineage>
</organism>